<evidence type="ECO:0000256" key="7">
    <source>
        <dbReference type="ARBA" id="ARBA00049929"/>
    </source>
</evidence>
<keyword evidence="6 8" id="KW-0030">Aminoacyl-tRNA synthetase</keyword>
<keyword evidence="3 8" id="KW-0547">Nucleotide-binding</keyword>
<evidence type="ECO:0000256" key="1">
    <source>
        <dbReference type="ARBA" id="ARBA00005594"/>
    </source>
</evidence>
<dbReference type="InterPro" id="IPR002305">
    <property type="entry name" value="aa-tRNA-synth_Ic"/>
</dbReference>
<dbReference type="InterPro" id="IPR014729">
    <property type="entry name" value="Rossmann-like_a/b/a_fold"/>
</dbReference>
<feature type="binding site" evidence="8">
    <location>
        <begin position="199"/>
        <end position="203"/>
    </location>
    <ligand>
        <name>ATP</name>
        <dbReference type="ChEBI" id="CHEBI:30616"/>
    </ligand>
</feature>
<dbReference type="CDD" id="cd00806">
    <property type="entry name" value="TrpRS_core"/>
    <property type="match status" value="1"/>
</dbReference>
<keyword evidence="2 8" id="KW-0436">Ligase</keyword>
<evidence type="ECO:0000256" key="8">
    <source>
        <dbReference type="HAMAP-Rule" id="MF_00140"/>
    </source>
</evidence>
<evidence type="ECO:0000256" key="2">
    <source>
        <dbReference type="ARBA" id="ARBA00022598"/>
    </source>
</evidence>
<evidence type="ECO:0000256" key="3">
    <source>
        <dbReference type="ARBA" id="ARBA00022741"/>
    </source>
</evidence>
<dbReference type="Gene3D" id="1.10.240.10">
    <property type="entry name" value="Tyrosyl-Transfer RNA Synthetase"/>
    <property type="match status" value="1"/>
</dbReference>
<accession>A0A9D1DPM2</accession>
<reference evidence="10" key="2">
    <citation type="journal article" date="2021" name="PeerJ">
        <title>Extensive microbial diversity within the chicken gut microbiome revealed by metagenomics and culture.</title>
        <authorList>
            <person name="Gilroy R."/>
            <person name="Ravi A."/>
            <person name="Getino M."/>
            <person name="Pursley I."/>
            <person name="Horton D.L."/>
            <person name="Alikhan N.F."/>
            <person name="Baker D."/>
            <person name="Gharbi K."/>
            <person name="Hall N."/>
            <person name="Watson M."/>
            <person name="Adriaenssens E.M."/>
            <person name="Foster-Nyarko E."/>
            <person name="Jarju S."/>
            <person name="Secka A."/>
            <person name="Antonio M."/>
            <person name="Oren A."/>
            <person name="Chaudhuri R.R."/>
            <person name="La Ragione R."/>
            <person name="Hildebrand F."/>
            <person name="Pallen M.J."/>
        </authorList>
    </citation>
    <scope>NUCLEOTIDE SEQUENCE</scope>
    <source>
        <strain evidence="10">ChiSjej1B19-7085</strain>
    </source>
</reference>
<feature type="binding site" evidence="8">
    <location>
        <position position="190"/>
    </location>
    <ligand>
        <name>ATP</name>
        <dbReference type="ChEBI" id="CHEBI:30616"/>
    </ligand>
</feature>
<feature type="binding site" evidence="8">
    <location>
        <begin position="23"/>
        <end position="24"/>
    </location>
    <ligand>
        <name>ATP</name>
        <dbReference type="ChEBI" id="CHEBI:30616"/>
    </ligand>
</feature>
<dbReference type="Gene3D" id="3.40.50.620">
    <property type="entry name" value="HUPs"/>
    <property type="match status" value="1"/>
</dbReference>
<dbReference type="NCBIfam" id="TIGR00233">
    <property type="entry name" value="trpS"/>
    <property type="match status" value="1"/>
</dbReference>
<comment type="similarity">
    <text evidence="1 8 9">Belongs to the class-I aminoacyl-tRNA synthetase family.</text>
</comment>
<evidence type="ECO:0000313" key="10">
    <source>
        <dbReference type="EMBL" id="HIR56705.1"/>
    </source>
</evidence>
<feature type="short sequence motif" description="'KMSKS' region" evidence="8">
    <location>
        <begin position="199"/>
        <end position="203"/>
    </location>
</feature>
<dbReference type="Pfam" id="PF00579">
    <property type="entry name" value="tRNA-synt_1b"/>
    <property type="match status" value="1"/>
</dbReference>
<protein>
    <recommendedName>
        <fullName evidence="8">Tryptophan--tRNA ligase</fullName>
        <ecNumber evidence="8">6.1.1.2</ecNumber>
    </recommendedName>
    <alternativeName>
        <fullName evidence="8">Tryptophanyl-tRNA synthetase</fullName>
        <shortName evidence="8">TrpRS</shortName>
    </alternativeName>
</protein>
<feature type="binding site" evidence="8">
    <location>
        <begin position="151"/>
        <end position="153"/>
    </location>
    <ligand>
        <name>ATP</name>
        <dbReference type="ChEBI" id="CHEBI:30616"/>
    </ligand>
</feature>
<evidence type="ECO:0000256" key="6">
    <source>
        <dbReference type="ARBA" id="ARBA00023146"/>
    </source>
</evidence>
<keyword evidence="5 8" id="KW-0648">Protein biosynthesis</keyword>
<reference evidence="10" key="1">
    <citation type="submission" date="2020-10" db="EMBL/GenBank/DDBJ databases">
        <authorList>
            <person name="Gilroy R."/>
        </authorList>
    </citation>
    <scope>NUCLEOTIDE SEQUENCE</scope>
    <source>
        <strain evidence="10">ChiSjej1B19-7085</strain>
    </source>
</reference>
<dbReference type="AlphaFoldDB" id="A0A9D1DPM2"/>
<dbReference type="InterPro" id="IPR050203">
    <property type="entry name" value="Trp-tRNA_synthetase"/>
</dbReference>
<comment type="function">
    <text evidence="8">Catalyzes the attachment of tryptophan to tRNA(Trp).</text>
</comment>
<dbReference type="PROSITE" id="PS00178">
    <property type="entry name" value="AA_TRNA_LIGASE_I"/>
    <property type="match status" value="1"/>
</dbReference>
<evidence type="ECO:0000256" key="5">
    <source>
        <dbReference type="ARBA" id="ARBA00022917"/>
    </source>
</evidence>
<feature type="binding site" evidence="8">
    <location>
        <begin position="15"/>
        <end position="17"/>
    </location>
    <ligand>
        <name>ATP</name>
        <dbReference type="ChEBI" id="CHEBI:30616"/>
    </ligand>
</feature>
<proteinExistence type="inferred from homology"/>
<feature type="short sequence motif" description="'HIGH' region" evidence="8">
    <location>
        <begin position="16"/>
        <end position="24"/>
    </location>
</feature>
<comment type="subunit">
    <text evidence="8">Homodimer.</text>
</comment>
<comment type="subcellular location">
    <subcellularLocation>
        <location evidence="8">Cytoplasm</location>
    </subcellularLocation>
</comment>
<dbReference type="GO" id="GO:0005524">
    <property type="term" value="F:ATP binding"/>
    <property type="evidence" value="ECO:0007669"/>
    <property type="project" value="UniProtKB-UniRule"/>
</dbReference>
<keyword evidence="4 8" id="KW-0067">ATP-binding</keyword>
<dbReference type="HAMAP" id="MF_00140_B">
    <property type="entry name" value="Trp_tRNA_synth_B"/>
    <property type="match status" value="1"/>
</dbReference>
<organism evidence="10 11">
    <name type="scientific">Candidatus Gallacutalibacter pullicola</name>
    <dbReference type="NCBI Taxonomy" id="2840830"/>
    <lineage>
        <taxon>Bacteria</taxon>
        <taxon>Bacillati</taxon>
        <taxon>Bacillota</taxon>
        <taxon>Clostridia</taxon>
        <taxon>Eubacteriales</taxon>
        <taxon>Candidatus Gallacutalibacter</taxon>
    </lineage>
</organism>
<name>A0A9D1DPM2_9FIRM</name>
<evidence type="ECO:0000313" key="11">
    <source>
        <dbReference type="Proteomes" id="UP000886785"/>
    </source>
</evidence>
<comment type="caution">
    <text evidence="10">The sequence shown here is derived from an EMBL/GenBank/DDBJ whole genome shotgun (WGS) entry which is preliminary data.</text>
</comment>
<dbReference type="PANTHER" id="PTHR43766">
    <property type="entry name" value="TRYPTOPHAN--TRNA LIGASE, MITOCHONDRIAL"/>
    <property type="match status" value="1"/>
</dbReference>
<dbReference type="InterPro" id="IPR001412">
    <property type="entry name" value="aa-tRNA-synth_I_CS"/>
</dbReference>
<dbReference type="SUPFAM" id="SSF52374">
    <property type="entry name" value="Nucleotidylyl transferase"/>
    <property type="match status" value="1"/>
</dbReference>
<evidence type="ECO:0000256" key="4">
    <source>
        <dbReference type="ARBA" id="ARBA00022840"/>
    </source>
</evidence>
<sequence>METAERKKIIFSAIQPSGTITLGNYLGAWKNCAALQDEYNCIYALADLHAITVRQEPAKFRHNTLEAYALLMACGIDVEKSIFFIQSQVHTHAELAWILNCYTQFGELSRMTQFKDKSAKHPENINAGLFTYPSLMAADILLYQAELVPVGADQKQHLELARNIAERFNGVYSPTFTVPDGYIPKTNARIMSLQDPTRKMSKSDENANAYIAMLDKPDDIMRKFKRAVTDSEACVRYAEGKDGVNNLMGIYSGVTGKSFDEIEKEFEGKGYGDFKTAVGEAVVEHLRPIQERYEQLSKDKAYLERCYRENAEKALAISQRTLRKVMKKIGFVQ</sequence>
<keyword evidence="8" id="KW-0963">Cytoplasm</keyword>
<dbReference type="PRINTS" id="PR01039">
    <property type="entry name" value="TRNASYNTHTRP"/>
</dbReference>
<gene>
    <name evidence="8 10" type="primary">trpS</name>
    <name evidence="10" type="ORF">IAA54_03470</name>
</gene>
<dbReference type="GO" id="GO:0006436">
    <property type="term" value="P:tryptophanyl-tRNA aminoacylation"/>
    <property type="evidence" value="ECO:0007669"/>
    <property type="project" value="UniProtKB-UniRule"/>
</dbReference>
<feature type="binding site" evidence="8">
    <location>
        <position position="139"/>
    </location>
    <ligand>
        <name>L-tryptophan</name>
        <dbReference type="ChEBI" id="CHEBI:57912"/>
    </ligand>
</feature>
<dbReference type="PANTHER" id="PTHR43766:SF1">
    <property type="entry name" value="TRYPTOPHAN--TRNA LIGASE, MITOCHONDRIAL"/>
    <property type="match status" value="1"/>
</dbReference>
<dbReference type="InterPro" id="IPR002306">
    <property type="entry name" value="Trp-tRNA-ligase"/>
</dbReference>
<comment type="catalytic activity">
    <reaction evidence="7 8">
        <text>tRNA(Trp) + L-tryptophan + ATP = L-tryptophyl-tRNA(Trp) + AMP + diphosphate + H(+)</text>
        <dbReference type="Rhea" id="RHEA:24080"/>
        <dbReference type="Rhea" id="RHEA-COMP:9671"/>
        <dbReference type="Rhea" id="RHEA-COMP:9705"/>
        <dbReference type="ChEBI" id="CHEBI:15378"/>
        <dbReference type="ChEBI" id="CHEBI:30616"/>
        <dbReference type="ChEBI" id="CHEBI:33019"/>
        <dbReference type="ChEBI" id="CHEBI:57912"/>
        <dbReference type="ChEBI" id="CHEBI:78442"/>
        <dbReference type="ChEBI" id="CHEBI:78535"/>
        <dbReference type="ChEBI" id="CHEBI:456215"/>
        <dbReference type="EC" id="6.1.1.2"/>
    </reaction>
</comment>
<dbReference type="FunFam" id="1.10.240.10:FF:000002">
    <property type="entry name" value="Tryptophan--tRNA ligase"/>
    <property type="match status" value="1"/>
</dbReference>
<dbReference type="GO" id="GO:0004830">
    <property type="term" value="F:tryptophan-tRNA ligase activity"/>
    <property type="evidence" value="ECO:0007669"/>
    <property type="project" value="UniProtKB-UniRule"/>
</dbReference>
<dbReference type="GO" id="GO:0005829">
    <property type="term" value="C:cytosol"/>
    <property type="evidence" value="ECO:0007669"/>
    <property type="project" value="TreeGrafter"/>
</dbReference>
<evidence type="ECO:0000256" key="9">
    <source>
        <dbReference type="RuleBase" id="RU363036"/>
    </source>
</evidence>
<dbReference type="Proteomes" id="UP000886785">
    <property type="component" value="Unassembled WGS sequence"/>
</dbReference>
<dbReference type="EC" id="6.1.1.2" evidence="8"/>
<dbReference type="EMBL" id="DVHF01000038">
    <property type="protein sequence ID" value="HIR56705.1"/>
    <property type="molecule type" value="Genomic_DNA"/>
</dbReference>
<dbReference type="InterPro" id="IPR024109">
    <property type="entry name" value="Trp-tRNA-ligase_bac-type"/>
</dbReference>